<reference evidence="1" key="1">
    <citation type="submission" date="2021-01" db="EMBL/GenBank/DDBJ databases">
        <authorList>
            <person name="Sun Q."/>
        </authorList>
    </citation>
    <scope>NUCLEOTIDE SEQUENCE</scope>
    <source>
        <strain evidence="1">YIM B02566</strain>
    </source>
</reference>
<keyword evidence="2" id="KW-1185">Reference proteome</keyword>
<accession>A0ACC5QYP6</accession>
<comment type="caution">
    <text evidence="1">The sequence shown here is derived from an EMBL/GenBank/DDBJ whole genome shotgun (WGS) entry which is preliminary data.</text>
</comment>
<organism evidence="1 2">
    <name type="scientific">Taklimakanibacter albus</name>
    <dbReference type="NCBI Taxonomy" id="2800327"/>
    <lineage>
        <taxon>Bacteria</taxon>
        <taxon>Pseudomonadati</taxon>
        <taxon>Pseudomonadota</taxon>
        <taxon>Alphaproteobacteria</taxon>
        <taxon>Hyphomicrobiales</taxon>
        <taxon>Aestuariivirgaceae</taxon>
        <taxon>Taklimakanibacter</taxon>
    </lineage>
</organism>
<dbReference type="EMBL" id="JAENHL010000004">
    <property type="protein sequence ID" value="MBK1865488.1"/>
    <property type="molecule type" value="Genomic_DNA"/>
</dbReference>
<evidence type="ECO:0000313" key="1">
    <source>
        <dbReference type="EMBL" id="MBK1865488.1"/>
    </source>
</evidence>
<proteinExistence type="predicted"/>
<protein>
    <submittedName>
        <fullName evidence="1">ABC transporter substrate-binding protein</fullName>
    </submittedName>
</protein>
<dbReference type="Proteomes" id="UP000616151">
    <property type="component" value="Unassembled WGS sequence"/>
</dbReference>
<gene>
    <name evidence="1" type="ORF">JHL16_03930</name>
</gene>
<name>A0ACC5QYP6_9HYPH</name>
<sequence>MSSTRFPNRLTRRGFMGLSALLLTTTLAGREVLAASPAEKYVTSVGTSVIKLANSGGGKAALRQRFSGLINQHTNVRSVGLVALGPYRKDLPPNMAGEFVKLVSFYMAAFFVYYVDEFQGSNIEIESSAKQGNTTIVNSLVRFKNGSTSQVRWRILGAGQIGDINVRGVWLSLQLKKRFTDVLKRSKGDFNALFDELKSAESW</sequence>
<evidence type="ECO:0000313" key="2">
    <source>
        <dbReference type="Proteomes" id="UP000616151"/>
    </source>
</evidence>